<dbReference type="PANTHER" id="PTHR32114">
    <property type="entry name" value="ABC TRANSPORTER ABCH.3"/>
    <property type="match status" value="1"/>
</dbReference>
<evidence type="ECO:0000256" key="5">
    <source>
        <dbReference type="SAM" id="MobiDB-lite"/>
    </source>
</evidence>
<feature type="domain" description="RecF/RecN/SMC N-terminal" evidence="6">
    <location>
        <begin position="4"/>
        <end position="747"/>
    </location>
</feature>
<evidence type="ECO:0000313" key="8">
    <source>
        <dbReference type="Proteomes" id="UP000321328"/>
    </source>
</evidence>
<dbReference type="Pfam" id="PF02463">
    <property type="entry name" value="SMC_N"/>
    <property type="match status" value="1"/>
</dbReference>
<comment type="caution">
    <text evidence="7">The sequence shown here is derived from an EMBL/GenBank/DDBJ whole genome shotgun (WGS) entry which is preliminary data.</text>
</comment>
<organism evidence="7 8">
    <name type="scientific">Pseudonocardia asaccharolytica DSM 44247 = NBRC 16224</name>
    <dbReference type="NCBI Taxonomy" id="1123024"/>
    <lineage>
        <taxon>Bacteria</taxon>
        <taxon>Bacillati</taxon>
        <taxon>Actinomycetota</taxon>
        <taxon>Actinomycetes</taxon>
        <taxon>Pseudonocardiales</taxon>
        <taxon>Pseudonocardiaceae</taxon>
        <taxon>Pseudonocardia</taxon>
    </lineage>
</organism>
<evidence type="ECO:0000256" key="4">
    <source>
        <dbReference type="SAM" id="Coils"/>
    </source>
</evidence>
<dbReference type="EMBL" id="BJVI01000037">
    <property type="protein sequence ID" value="GEL19449.1"/>
    <property type="molecule type" value="Genomic_DNA"/>
</dbReference>
<keyword evidence="8" id="KW-1185">Reference proteome</keyword>
<comment type="subunit">
    <text evidence="2">Heterodimer of SbcC and SbcD.</text>
</comment>
<evidence type="ECO:0000256" key="2">
    <source>
        <dbReference type="ARBA" id="ARBA00011322"/>
    </source>
</evidence>
<dbReference type="Proteomes" id="UP000321328">
    <property type="component" value="Unassembled WGS sequence"/>
</dbReference>
<gene>
    <name evidence="7" type="ORF">PA7_32860</name>
</gene>
<name>A0A511D3T8_9PSEU</name>
<evidence type="ECO:0000256" key="1">
    <source>
        <dbReference type="ARBA" id="ARBA00006930"/>
    </source>
</evidence>
<evidence type="ECO:0000256" key="3">
    <source>
        <dbReference type="ARBA" id="ARBA00013368"/>
    </source>
</evidence>
<accession>A0A511D3T8</accession>
<dbReference type="RefSeq" id="WP_028931305.1">
    <property type="nucleotide sequence ID" value="NZ_AUII01000024.1"/>
</dbReference>
<feature type="region of interest" description="Disordered" evidence="5">
    <location>
        <begin position="751"/>
        <end position="777"/>
    </location>
</feature>
<dbReference type="InterPro" id="IPR027417">
    <property type="entry name" value="P-loop_NTPase"/>
</dbReference>
<evidence type="ECO:0000259" key="6">
    <source>
        <dbReference type="Pfam" id="PF02463"/>
    </source>
</evidence>
<dbReference type="PANTHER" id="PTHR32114:SF2">
    <property type="entry name" value="ABC TRANSPORTER ABCH.3"/>
    <property type="match status" value="1"/>
</dbReference>
<protein>
    <recommendedName>
        <fullName evidence="3">Nuclease SbcCD subunit C</fullName>
    </recommendedName>
</protein>
<feature type="region of interest" description="Disordered" evidence="5">
    <location>
        <begin position="304"/>
        <end position="327"/>
    </location>
</feature>
<proteinExistence type="inferred from homology"/>
<dbReference type="Gene3D" id="1.10.287.510">
    <property type="entry name" value="Helix hairpin bin"/>
    <property type="match status" value="1"/>
</dbReference>
<feature type="coiled-coil region" evidence="4">
    <location>
        <begin position="253"/>
        <end position="280"/>
    </location>
</feature>
<reference evidence="7 8" key="1">
    <citation type="submission" date="2019-07" db="EMBL/GenBank/DDBJ databases">
        <title>Whole genome shotgun sequence of Pseudonocardia asaccharolytica NBRC 16224.</title>
        <authorList>
            <person name="Hosoyama A."/>
            <person name="Uohara A."/>
            <person name="Ohji S."/>
            <person name="Ichikawa N."/>
        </authorList>
    </citation>
    <scope>NUCLEOTIDE SEQUENCE [LARGE SCALE GENOMIC DNA]</scope>
    <source>
        <strain evidence="7 8">NBRC 16224</strain>
    </source>
</reference>
<dbReference type="OrthoDB" id="4772530at2"/>
<sequence>MILLTRIEVTNIRSITHGVIEPLPDGITALVGVIGTGKSTFLEAVRWALYGEVPGGLRQAEMRRRGADGRRCEAAVDFIVSGTAFRAVRGLRQKTAKGRVIETAYAELFIDGARQPQITPTKLTEKVVGISGLTGRAFSGAFFIPQNRLPTLAQGTPGEIQQVFEEQTGLTPLTRRVEAAHRDAGQAAATAEALPGSAEEVKTAQEALEIARAEERGAQQRFATAKAGADASRRALTAAQAVHGLLTDRRSAAEQARLDAARAETRVAGLAETIRELVEQARDLPAGDGRDARRRLAELRTARQAADHAGHTMESASASVSEARRRLRDARGQLERLPVDLEERLDAARRAQTDAEHRVGRLRGEYTRLNQAVQALRSAGARAARCPTCGQEVAHLAELLTGLAEQAAQCETDGHQAARSAHAAAAQNAELAAALRRQEAARTALRQARDEVRDAVRARRTAAGRARVTLDELATLLQVAGEGARVMAAAEAAEDAAAREVSAVRYAEQLRTRLVRARGDHAAAQAALAELHTRAADVTTVEELDNAAAALAAARADWEADSARCAEAATRAEVLAERCRVLEAARDGEQRLLEAKLDALGRAEILRHAARMLAGLRRDLLAEYTATVSEAATDLLRQIGGEHTAFHIDERFAPEVVLADGTRRPLRMLSGGEQARSALCFCLGISAQITGGSRTGTISADEITAAYDDETRQAIVDLLRDLGWPLLIIAHSPEIVEIANRVVRLGKPDEATGTRVLSGAPDEPTPGELADLLPRPE</sequence>
<dbReference type="InterPro" id="IPR003395">
    <property type="entry name" value="RecF/RecN/SMC_N"/>
</dbReference>
<keyword evidence="4" id="KW-0175">Coiled coil</keyword>
<dbReference type="Gene3D" id="3.40.50.300">
    <property type="entry name" value="P-loop containing nucleotide triphosphate hydrolases"/>
    <property type="match status" value="2"/>
</dbReference>
<evidence type="ECO:0000313" key="7">
    <source>
        <dbReference type="EMBL" id="GEL19449.1"/>
    </source>
</evidence>
<dbReference type="SUPFAM" id="SSF52540">
    <property type="entry name" value="P-loop containing nucleoside triphosphate hydrolases"/>
    <property type="match status" value="1"/>
</dbReference>
<comment type="similarity">
    <text evidence="1">Belongs to the SMC family. SbcC subfamily.</text>
</comment>
<dbReference type="AlphaFoldDB" id="A0A511D3T8"/>
<feature type="coiled-coil region" evidence="4">
    <location>
        <begin position="428"/>
        <end position="455"/>
    </location>
</feature>
<dbReference type="STRING" id="1123024.GCA_000423625_03927"/>